<protein>
    <submittedName>
        <fullName evidence="1">Uncharacterized protein</fullName>
    </submittedName>
</protein>
<reference evidence="1 2" key="1">
    <citation type="submission" date="2019-12" db="EMBL/GenBank/DDBJ databases">
        <title>Sporaefaciens musculi gen. nov., sp. nov., a novel bacterium isolated from the caecum of an obese mouse.</title>
        <authorList>
            <person name="Rasmussen T.S."/>
            <person name="Streidl T."/>
            <person name="Hitch T.C.A."/>
            <person name="Wortmann E."/>
            <person name="Deptula P."/>
            <person name="Hansen M."/>
            <person name="Nielsen D.S."/>
            <person name="Clavel T."/>
            <person name="Vogensen F.K."/>
        </authorList>
    </citation>
    <scope>NUCLEOTIDE SEQUENCE [LARGE SCALE GENOMIC DNA]</scope>
    <source>
        <strain evidence="1 2">WCA-9-b2</strain>
    </source>
</reference>
<dbReference type="RefSeq" id="WP_159750205.1">
    <property type="nucleotide sequence ID" value="NZ_CASSPE010000005.1"/>
</dbReference>
<organism evidence="1 2">
    <name type="scientific">Sporofaciens musculi</name>
    <dbReference type="NCBI Taxonomy" id="2681861"/>
    <lineage>
        <taxon>Bacteria</taxon>
        <taxon>Bacillati</taxon>
        <taxon>Bacillota</taxon>
        <taxon>Clostridia</taxon>
        <taxon>Lachnospirales</taxon>
        <taxon>Lachnospiraceae</taxon>
        <taxon>Sporofaciens</taxon>
    </lineage>
</organism>
<sequence>MPSAADIIKDYVTEFSRLQDWMTPIKDVAPDTYESMHKRYLELKVTLSSLGVNLTEIDRIKE</sequence>
<evidence type="ECO:0000313" key="2">
    <source>
        <dbReference type="Proteomes" id="UP000460412"/>
    </source>
</evidence>
<dbReference type="AlphaFoldDB" id="A0A7X3SHX6"/>
<comment type="caution">
    <text evidence="1">The sequence shown here is derived from an EMBL/GenBank/DDBJ whole genome shotgun (WGS) entry which is preliminary data.</text>
</comment>
<accession>A0A7X3SHX6</accession>
<evidence type="ECO:0000313" key="1">
    <source>
        <dbReference type="EMBL" id="MXP74875.1"/>
    </source>
</evidence>
<proteinExistence type="predicted"/>
<dbReference type="Proteomes" id="UP000460412">
    <property type="component" value="Unassembled WGS sequence"/>
</dbReference>
<dbReference type="EMBL" id="WUQX01000001">
    <property type="protein sequence ID" value="MXP74875.1"/>
    <property type="molecule type" value="Genomic_DNA"/>
</dbReference>
<gene>
    <name evidence="1" type="ORF">GN277_05600</name>
</gene>
<keyword evidence="2" id="KW-1185">Reference proteome</keyword>
<name>A0A7X3SHX6_9FIRM</name>